<protein>
    <submittedName>
        <fullName evidence="2">Uncharacterized protein</fullName>
    </submittedName>
</protein>
<feature type="compositionally biased region" description="Polar residues" evidence="1">
    <location>
        <begin position="684"/>
        <end position="693"/>
    </location>
</feature>
<proteinExistence type="predicted"/>
<organism evidence="2 3">
    <name type="scientific">Laccaria amethystina LaAM-08-1</name>
    <dbReference type="NCBI Taxonomy" id="1095629"/>
    <lineage>
        <taxon>Eukaryota</taxon>
        <taxon>Fungi</taxon>
        <taxon>Dikarya</taxon>
        <taxon>Basidiomycota</taxon>
        <taxon>Agaricomycotina</taxon>
        <taxon>Agaricomycetes</taxon>
        <taxon>Agaricomycetidae</taxon>
        <taxon>Agaricales</taxon>
        <taxon>Agaricineae</taxon>
        <taxon>Hydnangiaceae</taxon>
        <taxon>Laccaria</taxon>
    </lineage>
</organism>
<feature type="region of interest" description="Disordered" evidence="1">
    <location>
        <begin position="801"/>
        <end position="834"/>
    </location>
</feature>
<dbReference type="Proteomes" id="UP000054477">
    <property type="component" value="Unassembled WGS sequence"/>
</dbReference>
<feature type="compositionally biased region" description="Polar residues" evidence="1">
    <location>
        <begin position="373"/>
        <end position="386"/>
    </location>
</feature>
<evidence type="ECO:0000313" key="3">
    <source>
        <dbReference type="Proteomes" id="UP000054477"/>
    </source>
</evidence>
<feature type="compositionally biased region" description="Low complexity" evidence="1">
    <location>
        <begin position="748"/>
        <end position="762"/>
    </location>
</feature>
<evidence type="ECO:0000256" key="1">
    <source>
        <dbReference type="SAM" id="MobiDB-lite"/>
    </source>
</evidence>
<feature type="compositionally biased region" description="Polar residues" evidence="1">
    <location>
        <begin position="801"/>
        <end position="821"/>
    </location>
</feature>
<feature type="compositionally biased region" description="Polar residues" evidence="1">
    <location>
        <begin position="919"/>
        <end position="934"/>
    </location>
</feature>
<gene>
    <name evidence="2" type="ORF">K443DRAFT_682755</name>
</gene>
<feature type="compositionally biased region" description="Polar residues" evidence="1">
    <location>
        <begin position="729"/>
        <end position="747"/>
    </location>
</feature>
<dbReference type="AlphaFoldDB" id="A0A0C9WU97"/>
<feature type="region of interest" description="Disordered" evidence="1">
    <location>
        <begin position="673"/>
        <end position="786"/>
    </location>
</feature>
<name>A0A0C9WU97_9AGAR</name>
<feature type="region of interest" description="Disordered" evidence="1">
    <location>
        <begin position="508"/>
        <end position="634"/>
    </location>
</feature>
<dbReference type="EMBL" id="KN838743">
    <property type="protein sequence ID" value="KIJ95775.1"/>
    <property type="molecule type" value="Genomic_DNA"/>
</dbReference>
<feature type="region of interest" description="Disordered" evidence="1">
    <location>
        <begin position="873"/>
        <end position="934"/>
    </location>
</feature>
<feature type="compositionally biased region" description="Basic and acidic residues" evidence="1">
    <location>
        <begin position="266"/>
        <end position="293"/>
    </location>
</feature>
<feature type="compositionally biased region" description="Low complexity" evidence="1">
    <location>
        <begin position="357"/>
        <end position="372"/>
    </location>
</feature>
<feature type="compositionally biased region" description="Pro residues" evidence="1">
    <location>
        <begin position="344"/>
        <end position="356"/>
    </location>
</feature>
<feature type="compositionally biased region" description="Polar residues" evidence="1">
    <location>
        <begin position="595"/>
        <end position="604"/>
    </location>
</feature>
<reference evidence="3" key="2">
    <citation type="submission" date="2015-01" db="EMBL/GenBank/DDBJ databases">
        <title>Evolutionary Origins and Diversification of the Mycorrhizal Mutualists.</title>
        <authorList>
            <consortium name="DOE Joint Genome Institute"/>
            <consortium name="Mycorrhizal Genomics Consortium"/>
            <person name="Kohler A."/>
            <person name="Kuo A."/>
            <person name="Nagy L.G."/>
            <person name="Floudas D."/>
            <person name="Copeland A."/>
            <person name="Barry K.W."/>
            <person name="Cichocki N."/>
            <person name="Veneault-Fourrey C."/>
            <person name="LaButti K."/>
            <person name="Lindquist E.A."/>
            <person name="Lipzen A."/>
            <person name="Lundell T."/>
            <person name="Morin E."/>
            <person name="Murat C."/>
            <person name="Riley R."/>
            <person name="Ohm R."/>
            <person name="Sun H."/>
            <person name="Tunlid A."/>
            <person name="Henrissat B."/>
            <person name="Grigoriev I.V."/>
            <person name="Hibbett D.S."/>
            <person name="Martin F."/>
        </authorList>
    </citation>
    <scope>NUCLEOTIDE SEQUENCE [LARGE SCALE GENOMIC DNA]</scope>
    <source>
        <strain evidence="3">LaAM-08-1</strain>
    </source>
</reference>
<feature type="compositionally biased region" description="Low complexity" evidence="1">
    <location>
        <begin position="536"/>
        <end position="548"/>
    </location>
</feature>
<dbReference type="OrthoDB" id="2450055at2759"/>
<feature type="compositionally biased region" description="Basic and acidic residues" evidence="1">
    <location>
        <begin position="892"/>
        <end position="902"/>
    </location>
</feature>
<reference evidence="2 3" key="1">
    <citation type="submission" date="2014-04" db="EMBL/GenBank/DDBJ databases">
        <authorList>
            <consortium name="DOE Joint Genome Institute"/>
            <person name="Kuo A."/>
            <person name="Kohler A."/>
            <person name="Nagy L.G."/>
            <person name="Floudas D."/>
            <person name="Copeland A."/>
            <person name="Barry K.W."/>
            <person name="Cichocki N."/>
            <person name="Veneault-Fourrey C."/>
            <person name="LaButti K."/>
            <person name="Lindquist E.A."/>
            <person name="Lipzen A."/>
            <person name="Lundell T."/>
            <person name="Morin E."/>
            <person name="Murat C."/>
            <person name="Sun H."/>
            <person name="Tunlid A."/>
            <person name="Henrissat B."/>
            <person name="Grigoriev I.V."/>
            <person name="Hibbett D.S."/>
            <person name="Martin F."/>
            <person name="Nordberg H.P."/>
            <person name="Cantor M.N."/>
            <person name="Hua S.X."/>
        </authorList>
    </citation>
    <scope>NUCLEOTIDE SEQUENCE [LARGE SCALE GENOMIC DNA]</scope>
    <source>
        <strain evidence="2 3">LaAM-08-1</strain>
    </source>
</reference>
<feature type="compositionally biased region" description="Polar residues" evidence="1">
    <location>
        <begin position="768"/>
        <end position="785"/>
    </location>
</feature>
<keyword evidence="3" id="KW-1185">Reference proteome</keyword>
<dbReference type="STRING" id="1095629.A0A0C9WU97"/>
<dbReference type="HOGENOM" id="CLU_012567_0_0_1"/>
<sequence length="934" mass="102203">MASNGSDVAERSDIHKSCKSIETLLNLLNEYCEAAGVVVNLQRKLAKALRETAGLKVTKYISANTMNTSATIFEALSDIDAKFAKIADKEYDSISTEVKKWFKKLAKEEKTHDEKMAAANAKIKQAGQVYEKKSKKKATDVTEEHARYINLISTLGPEISQEKYNHALNVTRGHMTTTFNVAACVSRLADAEWLKVCEGVRRFSPTVGPLGHWRALCEGGWTGPVPPPLLVLDEAQPLQVDPNPTDVRQVEEEQRLTLPPSSSEARPSRESVEQSRGEYRPPKTEMPQHDHLPSPRGVIHASTPSYGVIDESHSPQPPMSPPDTLRLPYAEANSGSVRSLSAFPSPPTHFPLPPPRQQQQPSSLSHSAGSSSNINFPSILSESPISANEDLTGCVEVEQHSPLQPNRSAQSAPSSTPSSPEERFRGDAPSGGVTPASFQEDGSKRPSPAQAEDPLQTAASYQRQVERFSPPVPRERSPPVGNILTSRGDYFNEGREFGVEKRFAPSDKLMTVDGQNKVERTDRGTSGSLVAEMRSRYSSDSGSTSLPPRNLPRPPLSVSDLASRYQSGDAPVSPRARAVSPPVLRQLSLPPPETAYQSQESPYQQDRFPLGHRTGLSISGSSQTPTPEDRRRQRIDDLASLELAEKERELRQREYDIEVRSRQLERDRARLLSIREGGDDGERTSQSAHNSAVRSRERRTSLRQQLQRPLSRMELDAVNEPVQPLRPRSQLSPSQVHATPSLPSSNGQHSLRPSSPSQQSQEQRYDQRGSTSTMDSNTTASTSQHAPYCGCSTCSIAKYKTSTPPATSPSKLNEKSPNNSLKPPPEKPRSSWMRRLSMPVSVGNAFNLDSKRNIGGNYGLGSGISNTVDGGGRGLFSQKNTSATALRSPDGGLDRVEEDGRRGRGNAGAGGRRSYDLNGLSNRSMTNLGMTGRR</sequence>
<feature type="compositionally biased region" description="Low complexity" evidence="1">
    <location>
        <begin position="408"/>
        <end position="419"/>
    </location>
</feature>
<evidence type="ECO:0000313" key="2">
    <source>
        <dbReference type="EMBL" id="KIJ95775.1"/>
    </source>
</evidence>
<feature type="compositionally biased region" description="Polar residues" evidence="1">
    <location>
        <begin position="616"/>
        <end position="626"/>
    </location>
</feature>
<accession>A0A0C9WU97</accession>
<feature type="region of interest" description="Disordered" evidence="1">
    <location>
        <begin position="239"/>
        <end position="488"/>
    </location>
</feature>